<keyword evidence="3 8" id="KW-0132">Cell division</keyword>
<evidence type="ECO:0000256" key="6">
    <source>
        <dbReference type="ARBA" id="ARBA00023136"/>
    </source>
</evidence>
<reference evidence="11" key="1">
    <citation type="journal article" date="2019" name="Int. J. Syst. Evol. Microbiol.">
        <title>The Global Catalogue of Microorganisms (GCM) 10K type strain sequencing project: providing services to taxonomists for standard genome sequencing and annotation.</title>
        <authorList>
            <consortium name="The Broad Institute Genomics Platform"/>
            <consortium name="The Broad Institute Genome Sequencing Center for Infectious Disease"/>
            <person name="Wu L."/>
            <person name="Ma J."/>
        </authorList>
    </citation>
    <scope>NUCLEOTIDE SEQUENCE [LARGE SCALE GENOMIC DNA]</scope>
    <source>
        <strain evidence="11">JCM 15134</strain>
    </source>
</reference>
<comment type="similarity">
    <text evidence="8">Belongs to the FtsL family.</text>
</comment>
<evidence type="ECO:0000313" key="10">
    <source>
        <dbReference type="EMBL" id="GAA0680696.1"/>
    </source>
</evidence>
<evidence type="ECO:0000256" key="3">
    <source>
        <dbReference type="ARBA" id="ARBA00022618"/>
    </source>
</evidence>
<keyword evidence="5 8" id="KW-1133">Transmembrane helix</keyword>
<dbReference type="HAMAP" id="MF_00910">
    <property type="entry name" value="FtsL"/>
    <property type="match status" value="1"/>
</dbReference>
<dbReference type="NCBIfam" id="TIGR02209">
    <property type="entry name" value="ftsL_broad"/>
    <property type="match status" value="1"/>
</dbReference>
<dbReference type="PANTHER" id="PTHR37479">
    <property type="entry name" value="CELL DIVISION PROTEIN FTSL"/>
    <property type="match status" value="1"/>
</dbReference>
<keyword evidence="2 8" id="KW-1003">Cell membrane</keyword>
<comment type="subcellular location">
    <subcellularLocation>
        <location evidence="8">Cell inner membrane</location>
        <topology evidence="8">Single-pass type II membrane protein</topology>
    </subcellularLocation>
    <subcellularLocation>
        <location evidence="1">Cell membrane</location>
        <topology evidence="1">Single-pass type II membrane protein</topology>
    </subcellularLocation>
    <text evidence="8">Localizes to the division septum where it forms a ring structure.</text>
</comment>
<evidence type="ECO:0000256" key="4">
    <source>
        <dbReference type="ARBA" id="ARBA00022692"/>
    </source>
</evidence>
<dbReference type="Proteomes" id="UP001499915">
    <property type="component" value="Unassembled WGS sequence"/>
</dbReference>
<keyword evidence="8" id="KW-0997">Cell inner membrane</keyword>
<evidence type="ECO:0000256" key="1">
    <source>
        <dbReference type="ARBA" id="ARBA00004401"/>
    </source>
</evidence>
<feature type="transmembrane region" description="Helical" evidence="8">
    <location>
        <begin position="46"/>
        <end position="72"/>
    </location>
</feature>
<dbReference type="PANTHER" id="PTHR37479:SF1">
    <property type="entry name" value="CELL DIVISION PROTEIN FTSL"/>
    <property type="match status" value="1"/>
</dbReference>
<keyword evidence="6 8" id="KW-0472">Membrane</keyword>
<sequence>MKLPRFKVKRPDVGSWAQALKAKLPQVRPARKDTMQPSRMLSGSEVFVPAATSLLLTLMVMGSAMAVIFSAYEYRRLFNQHQVLVQQWDDLQVEWGQYLLEQSVWSAHHRVEAVAADKMNMVVPATEAIEIVRNEQR</sequence>
<gene>
    <name evidence="8" type="primary">ftsL</name>
    <name evidence="10" type="ORF">GCM10009104_01390</name>
</gene>
<evidence type="ECO:0000256" key="9">
    <source>
        <dbReference type="NCBIfam" id="TIGR02209"/>
    </source>
</evidence>
<dbReference type="EMBL" id="BAAAET010000001">
    <property type="protein sequence ID" value="GAA0680696.1"/>
    <property type="molecule type" value="Genomic_DNA"/>
</dbReference>
<keyword evidence="4 8" id="KW-0812">Transmembrane</keyword>
<protein>
    <recommendedName>
        <fullName evidence="8 9">Cell division protein FtsL</fullName>
    </recommendedName>
</protein>
<accession>A0ABP3T5Y8</accession>
<keyword evidence="11" id="KW-1185">Reference proteome</keyword>
<comment type="subunit">
    <text evidence="8">Part of a complex composed of FtsB, FtsL and FtsQ.</text>
</comment>
<comment type="caution">
    <text evidence="10">The sequence shown here is derived from an EMBL/GenBank/DDBJ whole genome shotgun (WGS) entry which is preliminary data.</text>
</comment>
<evidence type="ECO:0000256" key="7">
    <source>
        <dbReference type="ARBA" id="ARBA00023306"/>
    </source>
</evidence>
<evidence type="ECO:0000256" key="8">
    <source>
        <dbReference type="HAMAP-Rule" id="MF_00910"/>
    </source>
</evidence>
<evidence type="ECO:0000313" key="11">
    <source>
        <dbReference type="Proteomes" id="UP001499915"/>
    </source>
</evidence>
<evidence type="ECO:0000256" key="2">
    <source>
        <dbReference type="ARBA" id="ARBA00022475"/>
    </source>
</evidence>
<proteinExistence type="inferred from homology"/>
<evidence type="ECO:0000256" key="5">
    <source>
        <dbReference type="ARBA" id="ARBA00022989"/>
    </source>
</evidence>
<name>A0ABP3T5Y8_9GAMM</name>
<dbReference type="Pfam" id="PF04999">
    <property type="entry name" value="FtsL"/>
    <property type="match status" value="1"/>
</dbReference>
<keyword evidence="7 8" id="KW-0131">Cell cycle</keyword>
<comment type="function">
    <text evidence="8">Essential cell division protein. May link together the upstream cell division proteins, which are predominantly cytoplasmic, with the downstream cell division proteins, which are predominantly periplasmic.</text>
</comment>
<organism evidence="10 11">
    <name type="scientific">Marinobacterium maritimum</name>
    <dbReference type="NCBI Taxonomy" id="500162"/>
    <lineage>
        <taxon>Bacteria</taxon>
        <taxon>Pseudomonadati</taxon>
        <taxon>Pseudomonadota</taxon>
        <taxon>Gammaproteobacteria</taxon>
        <taxon>Oceanospirillales</taxon>
        <taxon>Oceanospirillaceae</taxon>
        <taxon>Marinobacterium</taxon>
    </lineage>
</organism>
<dbReference type="InterPro" id="IPR011922">
    <property type="entry name" value="Cell_div_FtsL"/>
</dbReference>